<organism evidence="3 4">
    <name type="scientific">Lacisediminihabitans profunda</name>
    <dbReference type="NCBI Taxonomy" id="2594790"/>
    <lineage>
        <taxon>Bacteria</taxon>
        <taxon>Bacillati</taxon>
        <taxon>Actinomycetota</taxon>
        <taxon>Actinomycetes</taxon>
        <taxon>Micrococcales</taxon>
        <taxon>Microbacteriaceae</taxon>
        <taxon>Lacisediminihabitans</taxon>
    </lineage>
</organism>
<dbReference type="GO" id="GO:0052856">
    <property type="term" value="F:NAD(P)HX epimerase activity"/>
    <property type="evidence" value="ECO:0007669"/>
    <property type="project" value="UniProtKB-UniRule"/>
</dbReference>
<protein>
    <recommendedName>
        <fullName evidence="1">NAD(P)H-hydrate epimerase</fullName>
        <ecNumber evidence="1">5.1.99.6</ecNumber>
    </recommendedName>
    <alternativeName>
        <fullName evidence="1">NAD(P)HX epimerase</fullName>
    </alternativeName>
</protein>
<gene>
    <name evidence="1" type="primary">nnrE</name>
    <name evidence="3" type="ORF">FVP33_11190</name>
</gene>
<keyword evidence="1 3" id="KW-0413">Isomerase</keyword>
<dbReference type="Pfam" id="PF03853">
    <property type="entry name" value="YjeF_N"/>
    <property type="match status" value="1"/>
</dbReference>
<dbReference type="Gene3D" id="3.40.50.10260">
    <property type="entry name" value="YjeF N-terminal domain"/>
    <property type="match status" value="1"/>
</dbReference>
<comment type="caution">
    <text evidence="1">Lacks conserved residue(s) required for the propagation of feature annotation.</text>
</comment>
<name>A0A5C8UP97_9MICO</name>
<sequence>MIRGYSAQQMRDAEAPHLAAGEPLMQRAAAGLAAEVRGALPADGGRVLLLVGTGNNGADTLYAGAELAAGGADVAIVMTGPRAQEQALASALAAGARVVPLGETARAAAAADVVVDGILGTGTSANPALRGDARTVVEAVQGVTPRPFVVAVDIPSGINPDDGSVPDPLVLPADLTVTFGGYKAGLLLQPAAGLAGRVRVIDIGLGPDLDALRPTVTLPD</sequence>
<dbReference type="NCBIfam" id="TIGR00197">
    <property type="entry name" value="yjeF_nterm"/>
    <property type="match status" value="1"/>
</dbReference>
<evidence type="ECO:0000256" key="1">
    <source>
        <dbReference type="HAMAP-Rule" id="MF_01966"/>
    </source>
</evidence>
<keyword evidence="1" id="KW-0521">NADP</keyword>
<feature type="domain" description="YjeF N-terminal" evidence="2">
    <location>
        <begin position="6"/>
        <end position="211"/>
    </location>
</feature>
<feature type="binding site" evidence="1">
    <location>
        <position position="153"/>
    </location>
    <ligand>
        <name>(6S)-NADPHX</name>
        <dbReference type="ChEBI" id="CHEBI:64076"/>
    </ligand>
</feature>
<evidence type="ECO:0000313" key="4">
    <source>
        <dbReference type="Proteomes" id="UP000321379"/>
    </source>
</evidence>
<dbReference type="GO" id="GO:0046872">
    <property type="term" value="F:metal ion binding"/>
    <property type="evidence" value="ECO:0007669"/>
    <property type="project" value="UniProtKB-KW"/>
</dbReference>
<evidence type="ECO:0000259" key="2">
    <source>
        <dbReference type="PROSITE" id="PS51385"/>
    </source>
</evidence>
<dbReference type="Proteomes" id="UP000321379">
    <property type="component" value="Unassembled WGS sequence"/>
</dbReference>
<feature type="binding site" evidence="1">
    <location>
        <position position="156"/>
    </location>
    <ligand>
        <name>K(+)</name>
        <dbReference type="ChEBI" id="CHEBI:29103"/>
    </ligand>
</feature>
<dbReference type="InterPro" id="IPR004443">
    <property type="entry name" value="YjeF_N_dom"/>
</dbReference>
<dbReference type="SUPFAM" id="SSF64153">
    <property type="entry name" value="YjeF N-terminal domain-like"/>
    <property type="match status" value="1"/>
</dbReference>
<dbReference type="PROSITE" id="PS51385">
    <property type="entry name" value="YJEF_N"/>
    <property type="match status" value="1"/>
</dbReference>
<evidence type="ECO:0000313" key="3">
    <source>
        <dbReference type="EMBL" id="TXN29711.1"/>
    </source>
</evidence>
<keyword evidence="1" id="KW-0479">Metal-binding</keyword>
<comment type="caution">
    <text evidence="3">The sequence shown here is derived from an EMBL/GenBank/DDBJ whole genome shotgun (WGS) entry which is preliminary data.</text>
</comment>
<accession>A0A5C8UP97</accession>
<dbReference type="EMBL" id="VRMG01000008">
    <property type="protein sequence ID" value="TXN29711.1"/>
    <property type="molecule type" value="Genomic_DNA"/>
</dbReference>
<keyword evidence="1" id="KW-0547">Nucleotide-binding</keyword>
<feature type="binding site" evidence="1">
    <location>
        <begin position="55"/>
        <end position="59"/>
    </location>
    <ligand>
        <name>(6S)-NADPHX</name>
        <dbReference type="ChEBI" id="CHEBI:64076"/>
    </ligand>
</feature>
<dbReference type="GO" id="GO:0000166">
    <property type="term" value="F:nucleotide binding"/>
    <property type="evidence" value="ECO:0007669"/>
    <property type="project" value="UniProtKB-KW"/>
</dbReference>
<comment type="similarity">
    <text evidence="1">Belongs to the NnrE/AIBP family.</text>
</comment>
<dbReference type="HAMAP" id="MF_01966">
    <property type="entry name" value="NADHX_epimerase"/>
    <property type="match status" value="1"/>
</dbReference>
<comment type="function">
    <text evidence="1">Catalyzes the epimerization of the S- and R-forms of NAD(P)HX, a damaged form of NAD(P)H that is a result of enzymatic or heat-dependent hydration. This is a prerequisite for the S-specific NAD(P)H-hydrate dehydratase to allow the repair of both epimers of NAD(P)HX.</text>
</comment>
<keyword evidence="4" id="KW-1185">Reference proteome</keyword>
<dbReference type="InterPro" id="IPR036652">
    <property type="entry name" value="YjeF_N_dom_sf"/>
</dbReference>
<comment type="catalytic activity">
    <reaction evidence="1">
        <text>(6R)-NADPHX = (6S)-NADPHX</text>
        <dbReference type="Rhea" id="RHEA:32227"/>
        <dbReference type="ChEBI" id="CHEBI:64076"/>
        <dbReference type="ChEBI" id="CHEBI:64077"/>
        <dbReference type="EC" id="5.1.99.6"/>
    </reaction>
</comment>
<keyword evidence="1" id="KW-0630">Potassium</keyword>
<dbReference type="AlphaFoldDB" id="A0A5C8UP97"/>
<proteinExistence type="inferred from homology"/>
<feature type="binding site" evidence="1">
    <location>
        <position position="56"/>
    </location>
    <ligand>
        <name>K(+)</name>
        <dbReference type="ChEBI" id="CHEBI:29103"/>
    </ligand>
</feature>
<dbReference type="RefSeq" id="WP_147783755.1">
    <property type="nucleotide sequence ID" value="NZ_VRMG01000008.1"/>
</dbReference>
<comment type="cofactor">
    <cofactor evidence="1">
        <name>K(+)</name>
        <dbReference type="ChEBI" id="CHEBI:29103"/>
    </cofactor>
    <text evidence="1">Binds 1 potassium ion per subunit.</text>
</comment>
<reference evidence="3 4" key="1">
    <citation type="submission" date="2019-08" db="EMBL/GenBank/DDBJ databases">
        <title>Bacterial whole genome sequence for Glaciihabitans sp. CHu50b-6-2.</title>
        <authorList>
            <person name="Jin L."/>
        </authorList>
    </citation>
    <scope>NUCLEOTIDE SEQUENCE [LARGE SCALE GENOMIC DNA]</scope>
    <source>
        <strain evidence="3 4">CHu50b-6-2</strain>
    </source>
</reference>
<dbReference type="EC" id="5.1.99.6" evidence="1"/>
<comment type="catalytic activity">
    <reaction evidence="1">
        <text>(6R)-NADHX = (6S)-NADHX</text>
        <dbReference type="Rhea" id="RHEA:32215"/>
        <dbReference type="ChEBI" id="CHEBI:64074"/>
        <dbReference type="ChEBI" id="CHEBI:64075"/>
        <dbReference type="EC" id="5.1.99.6"/>
    </reaction>
</comment>
<keyword evidence="1" id="KW-0520">NAD</keyword>
<feature type="binding site" evidence="1">
    <location>
        <position position="116"/>
    </location>
    <ligand>
        <name>K(+)</name>
        <dbReference type="ChEBI" id="CHEBI:29103"/>
    </ligand>
</feature>